<feature type="domain" description="HRDC" evidence="15">
    <location>
        <begin position="1101"/>
        <end position="1181"/>
    </location>
</feature>
<feature type="domain" description="Helicase C-terminal" evidence="17">
    <location>
        <begin position="513"/>
        <end position="669"/>
    </location>
</feature>
<comment type="caution">
    <text evidence="18">The sequence shown here is derived from an EMBL/GenBank/DDBJ whole genome shotgun (WGS) entry which is preliminary data.</text>
</comment>
<evidence type="ECO:0000256" key="6">
    <source>
        <dbReference type="ARBA" id="ARBA00022806"/>
    </source>
</evidence>
<evidence type="ECO:0000256" key="4">
    <source>
        <dbReference type="ARBA" id="ARBA00022741"/>
    </source>
</evidence>
<dbReference type="GO" id="GO:0043590">
    <property type="term" value="C:bacterial nucleoid"/>
    <property type="evidence" value="ECO:0007669"/>
    <property type="project" value="TreeGrafter"/>
</dbReference>
<evidence type="ECO:0000256" key="12">
    <source>
        <dbReference type="ARBA" id="ARBA00044535"/>
    </source>
</evidence>
<dbReference type="InterPro" id="IPR032284">
    <property type="entry name" value="RecQ_Zn-bd"/>
</dbReference>
<dbReference type="InParanoid" id="A0A540VKT4"/>
<dbReference type="PROSITE" id="PS51192">
    <property type="entry name" value="HELICASE_ATP_BIND_1"/>
    <property type="match status" value="1"/>
</dbReference>
<feature type="region of interest" description="Disordered" evidence="14">
    <location>
        <begin position="979"/>
        <end position="1001"/>
    </location>
</feature>
<dbReference type="Pfam" id="PF00271">
    <property type="entry name" value="Helicase_C"/>
    <property type="match status" value="1"/>
</dbReference>
<dbReference type="FunCoup" id="A0A540VKT4">
    <property type="interactions" value="439"/>
</dbReference>
<evidence type="ECO:0000313" key="18">
    <source>
        <dbReference type="EMBL" id="TQE97380.1"/>
    </source>
</evidence>
<dbReference type="Gene3D" id="1.10.150.80">
    <property type="entry name" value="HRDC domain"/>
    <property type="match status" value="2"/>
</dbReference>
<keyword evidence="7" id="KW-0067">ATP-binding</keyword>
<keyword evidence="3" id="KW-0479">Metal-binding</keyword>
<comment type="cofactor">
    <cofactor evidence="1">
        <name>Mg(2+)</name>
        <dbReference type="ChEBI" id="CHEBI:18420"/>
    </cofactor>
</comment>
<evidence type="ECO:0000256" key="8">
    <source>
        <dbReference type="ARBA" id="ARBA00023125"/>
    </source>
</evidence>
<feature type="domain" description="HRDC" evidence="15">
    <location>
        <begin position="1000"/>
        <end position="1080"/>
    </location>
</feature>
<dbReference type="AlphaFoldDB" id="A0A540VKT4"/>
<dbReference type="Pfam" id="PF00270">
    <property type="entry name" value="DEAD"/>
    <property type="match status" value="1"/>
</dbReference>
<evidence type="ECO:0000259" key="15">
    <source>
        <dbReference type="PROSITE" id="PS50967"/>
    </source>
</evidence>
<dbReference type="GO" id="GO:0006281">
    <property type="term" value="P:DNA repair"/>
    <property type="evidence" value="ECO:0007669"/>
    <property type="project" value="TreeGrafter"/>
</dbReference>
<dbReference type="EC" id="5.6.2.4" evidence="11"/>
<evidence type="ECO:0000259" key="16">
    <source>
        <dbReference type="PROSITE" id="PS51192"/>
    </source>
</evidence>
<dbReference type="SMART" id="SM00487">
    <property type="entry name" value="DEXDc"/>
    <property type="match status" value="1"/>
</dbReference>
<keyword evidence="5 18" id="KW-0378">Hydrolase</keyword>
<evidence type="ECO:0000256" key="14">
    <source>
        <dbReference type="SAM" id="MobiDB-lite"/>
    </source>
</evidence>
<keyword evidence="4" id="KW-0547">Nucleotide-binding</keyword>
<dbReference type="Gene3D" id="3.40.50.300">
    <property type="entry name" value="P-loop containing nucleotide triphosphate hydrolases"/>
    <property type="match status" value="2"/>
</dbReference>
<organism evidence="18 19">
    <name type="scientific">Litorilinea aerophila</name>
    <dbReference type="NCBI Taxonomy" id="1204385"/>
    <lineage>
        <taxon>Bacteria</taxon>
        <taxon>Bacillati</taxon>
        <taxon>Chloroflexota</taxon>
        <taxon>Caldilineae</taxon>
        <taxon>Caldilineales</taxon>
        <taxon>Caldilineaceae</taxon>
        <taxon>Litorilinea</taxon>
    </lineage>
</organism>
<dbReference type="Pfam" id="PF16124">
    <property type="entry name" value="RecQ_Zn_bind"/>
    <property type="match status" value="1"/>
</dbReference>
<dbReference type="Gene3D" id="1.10.10.10">
    <property type="entry name" value="Winged helix-like DNA-binding domain superfamily/Winged helix DNA-binding domain"/>
    <property type="match status" value="1"/>
</dbReference>
<dbReference type="InterPro" id="IPR001650">
    <property type="entry name" value="Helicase_C-like"/>
</dbReference>
<dbReference type="SMART" id="SM00490">
    <property type="entry name" value="HELICc"/>
    <property type="match status" value="1"/>
</dbReference>
<dbReference type="GO" id="GO:0005524">
    <property type="term" value="F:ATP binding"/>
    <property type="evidence" value="ECO:0007669"/>
    <property type="project" value="UniProtKB-KW"/>
</dbReference>
<dbReference type="EMBL" id="VIGC01000003">
    <property type="protein sequence ID" value="TQE97380.1"/>
    <property type="molecule type" value="Genomic_DNA"/>
</dbReference>
<name>A0A540VKT4_9CHLR</name>
<dbReference type="SUPFAM" id="SSF48452">
    <property type="entry name" value="TPR-like"/>
    <property type="match status" value="1"/>
</dbReference>
<proteinExistence type="inferred from homology"/>
<dbReference type="InterPro" id="IPR044876">
    <property type="entry name" value="HRDC_dom_sf"/>
</dbReference>
<evidence type="ECO:0000256" key="10">
    <source>
        <dbReference type="ARBA" id="ARBA00034617"/>
    </source>
</evidence>
<keyword evidence="19" id="KW-1185">Reference proteome</keyword>
<evidence type="ECO:0000256" key="7">
    <source>
        <dbReference type="ARBA" id="ARBA00022840"/>
    </source>
</evidence>
<dbReference type="PROSITE" id="PS51194">
    <property type="entry name" value="HELICASE_CTER"/>
    <property type="match status" value="1"/>
</dbReference>
<dbReference type="InterPro" id="IPR011545">
    <property type="entry name" value="DEAD/DEAH_box_helicase_dom"/>
</dbReference>
<sequence length="1183" mass="131699">MGHQQTSALSLLGALQLTQDHIANLPPDLRDQLLDYLRLWGSPEEHLALVERLRELHGPLLLLLDHQAQAYLRLGDYAQALDTIERRQHRSTTLASQVLEAKALLGLGHGAHAQAVADDLQDAYPRHTLAVCAAAEIYTHLGQFPRARALLEHFLEIREPSSRANLQATLTLARLAHQAGERELAEAYVQRLGSGVPPGLGPASLQELAGLLADLGHQQSAQAVQLELERQRQRRFQELQERLGPLVNVDPDLVQDPARLYRHLSGPESIQVSRAERRRIQLEAIRHFGFSELRTGQAEVIAAVLRGESILAVMPTGAGKSLCYQLPALIQPRATLVISPLIALMKDQVESLPAGARRRATFINSSLSDEEYEARMQGIARGDYKLIYAAPERLRQITFLHALRDVGLDLFVVDEAHCVSLWGHDFRPDYLFIQEARRELGNPPALAMTATAPPRVRDEIIDYMQIEETAGEGEGDGEPERSRRPRVMALDIFRENLFLSALHFHHEEEKVAALLQFVAETEGSGIVYVNSRHKSEALAFQLRQAGVAAEAYHAGLADRSAVQDRFMSDRTRVVVATVAFGMGIDKPDIRFIVHFHPPQSLAAYYQEVGRAGRDGRPSQGILFYSNNDWANLRRWAKADEFTVDFLEKVYQAVSTQLAVNLSMAGQEVDQEPGEAGIVDMRRLQQVLNSDETSLRVAISMLERCDLMTRGFDVPQEFTIAMPRRQPTPPDDEDFRYLMAGLALRPGEVASFKARDIGAFMGWPLHLVEGRLLAWQRQGWLRVKASQRAMYIEVARRPADMRDRLERMLAQSAAIAQRRIDDVVGYATTDGCRHGYISAHFGSPPRNRCTVCDNCTGVRPDILVPTEAAPALPDDADIEPMIIDCLLSLPKPVGRSGLARILAGSLRAPVPPDQARHHGRLKALGEATIMGYIDDLLADHRLRQYERHGYPVLAPTRRGRAEAESWLAEHPELAELPAAPAAAGDAPPQPPPQPEEAEREGDRYTALQKALWLWRRRCAEELGQPPYMIMSNELMLRIAETRPQTEEELAALPGMGEQRLQHFGPTILDLVRLYPKGEKDDELLRAQRAEEARLAAPGPLPPRVQRQLYLKLQELRQKLSVQEGCPPSRLAGTSLLKALAHQAPTNLDELRQVAGFEESGLAPYAPLVLAVISQIRNGASTKTP</sequence>
<comment type="similarity">
    <text evidence="2">Belongs to the helicase family. RecQ subfamily.</text>
</comment>
<evidence type="ECO:0000256" key="3">
    <source>
        <dbReference type="ARBA" id="ARBA00022723"/>
    </source>
</evidence>
<dbReference type="Gene3D" id="1.25.40.10">
    <property type="entry name" value="Tetratricopeptide repeat domain"/>
    <property type="match status" value="1"/>
</dbReference>
<dbReference type="NCBIfam" id="TIGR00614">
    <property type="entry name" value="recQ_fam"/>
    <property type="match status" value="1"/>
</dbReference>
<keyword evidence="9" id="KW-0413">Isomerase</keyword>
<keyword evidence="8" id="KW-0238">DNA-binding</keyword>
<evidence type="ECO:0000256" key="13">
    <source>
        <dbReference type="ARBA" id="ARBA00044550"/>
    </source>
</evidence>
<dbReference type="GO" id="GO:0009378">
    <property type="term" value="F:four-way junction helicase activity"/>
    <property type="evidence" value="ECO:0007669"/>
    <property type="project" value="TreeGrafter"/>
</dbReference>
<dbReference type="PROSITE" id="PS50967">
    <property type="entry name" value="HRDC"/>
    <property type="match status" value="2"/>
</dbReference>
<dbReference type="InterPro" id="IPR004589">
    <property type="entry name" value="DNA_helicase_ATP-dep_RecQ"/>
</dbReference>
<evidence type="ECO:0000256" key="1">
    <source>
        <dbReference type="ARBA" id="ARBA00001946"/>
    </source>
</evidence>
<dbReference type="GO" id="GO:0005737">
    <property type="term" value="C:cytoplasm"/>
    <property type="evidence" value="ECO:0007669"/>
    <property type="project" value="TreeGrafter"/>
</dbReference>
<evidence type="ECO:0000256" key="9">
    <source>
        <dbReference type="ARBA" id="ARBA00023235"/>
    </source>
</evidence>
<evidence type="ECO:0000256" key="5">
    <source>
        <dbReference type="ARBA" id="ARBA00022801"/>
    </source>
</evidence>
<dbReference type="Pfam" id="PF00570">
    <property type="entry name" value="HRDC"/>
    <property type="match status" value="2"/>
</dbReference>
<dbReference type="CDD" id="cd17920">
    <property type="entry name" value="DEXHc_RecQ"/>
    <property type="match status" value="1"/>
</dbReference>
<dbReference type="OrthoDB" id="9763310at2"/>
<feature type="domain" description="Helicase ATP-binding" evidence="16">
    <location>
        <begin position="301"/>
        <end position="470"/>
    </location>
</feature>
<reference evidence="18 19" key="1">
    <citation type="submission" date="2019-06" db="EMBL/GenBank/DDBJ databases">
        <title>Genome sequence of Litorilinea aerophila BAA-2444.</title>
        <authorList>
            <person name="Maclea K.S."/>
            <person name="Maurais E.G."/>
            <person name="Iannazzi L.C."/>
        </authorList>
    </citation>
    <scope>NUCLEOTIDE SEQUENCE [LARGE SCALE GENOMIC DNA]</scope>
    <source>
        <strain evidence="18 19">ATCC BAA-2444</strain>
    </source>
</reference>
<dbReference type="SUPFAM" id="SSF47819">
    <property type="entry name" value="HRDC-like"/>
    <property type="match status" value="2"/>
</dbReference>
<dbReference type="PANTHER" id="PTHR13710:SF105">
    <property type="entry name" value="ATP-DEPENDENT DNA HELICASE Q1"/>
    <property type="match status" value="1"/>
</dbReference>
<dbReference type="InterPro" id="IPR036388">
    <property type="entry name" value="WH-like_DNA-bd_sf"/>
</dbReference>
<dbReference type="GO" id="GO:0043138">
    <property type="term" value="F:3'-5' DNA helicase activity"/>
    <property type="evidence" value="ECO:0007669"/>
    <property type="project" value="UniProtKB-EC"/>
</dbReference>
<evidence type="ECO:0000259" key="17">
    <source>
        <dbReference type="PROSITE" id="PS51194"/>
    </source>
</evidence>
<dbReference type="SMART" id="SM00341">
    <property type="entry name" value="HRDC"/>
    <property type="match status" value="2"/>
</dbReference>
<dbReference type="InterPro" id="IPR002121">
    <property type="entry name" value="HRDC_dom"/>
</dbReference>
<evidence type="ECO:0000313" key="19">
    <source>
        <dbReference type="Proteomes" id="UP000317371"/>
    </source>
</evidence>
<gene>
    <name evidence="18" type="ORF">FKZ61_02900</name>
</gene>
<dbReference type="GO" id="GO:0046872">
    <property type="term" value="F:metal ion binding"/>
    <property type="evidence" value="ECO:0007669"/>
    <property type="project" value="UniProtKB-KW"/>
</dbReference>
<accession>A0A540VKT4</accession>
<dbReference type="GO" id="GO:0003677">
    <property type="term" value="F:DNA binding"/>
    <property type="evidence" value="ECO:0007669"/>
    <property type="project" value="UniProtKB-KW"/>
</dbReference>
<dbReference type="GO" id="GO:0030894">
    <property type="term" value="C:replisome"/>
    <property type="evidence" value="ECO:0007669"/>
    <property type="project" value="TreeGrafter"/>
</dbReference>
<dbReference type="SUPFAM" id="SSF52540">
    <property type="entry name" value="P-loop containing nucleoside triphosphate hydrolases"/>
    <property type="match status" value="1"/>
</dbReference>
<keyword evidence="6 18" id="KW-0347">Helicase</keyword>
<dbReference type="InterPro" id="IPR010997">
    <property type="entry name" value="HRDC-like_sf"/>
</dbReference>
<dbReference type="RefSeq" id="WP_141608573.1">
    <property type="nucleotide sequence ID" value="NZ_VIGC02000003.1"/>
</dbReference>
<dbReference type="GO" id="GO:0016787">
    <property type="term" value="F:hydrolase activity"/>
    <property type="evidence" value="ECO:0007669"/>
    <property type="project" value="UniProtKB-KW"/>
</dbReference>
<evidence type="ECO:0000256" key="11">
    <source>
        <dbReference type="ARBA" id="ARBA00034808"/>
    </source>
</evidence>
<evidence type="ECO:0000256" key="2">
    <source>
        <dbReference type="ARBA" id="ARBA00005446"/>
    </source>
</evidence>
<comment type="catalytic activity">
    <reaction evidence="10">
        <text>Couples ATP hydrolysis with the unwinding of duplex DNA by translocating in the 3'-5' direction.</text>
        <dbReference type="EC" id="5.6.2.4"/>
    </reaction>
</comment>
<dbReference type="InterPro" id="IPR027417">
    <property type="entry name" value="P-loop_NTPase"/>
</dbReference>
<dbReference type="Proteomes" id="UP000317371">
    <property type="component" value="Unassembled WGS sequence"/>
</dbReference>
<protein>
    <recommendedName>
        <fullName evidence="12">ATP-dependent DNA helicase RecQ</fullName>
        <ecNumber evidence="11">5.6.2.4</ecNumber>
    </recommendedName>
    <alternativeName>
        <fullName evidence="13">DNA 3'-5' helicase RecQ</fullName>
    </alternativeName>
</protein>
<dbReference type="InterPro" id="IPR014001">
    <property type="entry name" value="Helicase_ATP-bd"/>
</dbReference>
<dbReference type="GO" id="GO:0006310">
    <property type="term" value="P:DNA recombination"/>
    <property type="evidence" value="ECO:0007669"/>
    <property type="project" value="InterPro"/>
</dbReference>
<dbReference type="PANTHER" id="PTHR13710">
    <property type="entry name" value="DNA HELICASE RECQ FAMILY MEMBER"/>
    <property type="match status" value="1"/>
</dbReference>
<dbReference type="InterPro" id="IPR011990">
    <property type="entry name" value="TPR-like_helical_dom_sf"/>
</dbReference>